<sequence>MSKLNRHYIFGYGSLINSLSRAVTGESGCVLPVKVSGYERSWSVMSPDFGMSSVAVVQREGAICNGVLVEVPESEIQHFDLRERGYQRSRIEAHQIQTYQEVELPEGTLWIYHACEIVAPTHTCPIALSYADVILAGCIEHGHDFALEFIALTKGWEYPALNDRDTPRYPRVQRQLHTPLLNRLVADVIRLSDDQLSASYDEGPAD</sequence>
<name>A0A1I2LNS8_9GAMM</name>
<dbReference type="AlphaFoldDB" id="A0A1I2LNS8"/>
<reference evidence="2" key="1">
    <citation type="submission" date="2016-10" db="EMBL/GenBank/DDBJ databases">
        <authorList>
            <person name="Varghese N."/>
            <person name="Submissions S."/>
        </authorList>
    </citation>
    <scope>NUCLEOTIDE SEQUENCE [LARGE SCALE GENOMIC DNA]</scope>
    <source>
        <strain evidence="2">CGMCC 1.10971</strain>
    </source>
</reference>
<dbReference type="SUPFAM" id="SSF110857">
    <property type="entry name" value="Gamma-glutamyl cyclotransferase-like"/>
    <property type="match status" value="1"/>
</dbReference>
<dbReference type="Gene3D" id="3.10.490.10">
    <property type="entry name" value="Gamma-glutamyl cyclotransferase-like"/>
    <property type="match status" value="1"/>
</dbReference>
<evidence type="ECO:0000313" key="2">
    <source>
        <dbReference type="Proteomes" id="UP000198623"/>
    </source>
</evidence>
<dbReference type="Proteomes" id="UP000198623">
    <property type="component" value="Unassembled WGS sequence"/>
</dbReference>
<dbReference type="InterPro" id="IPR036568">
    <property type="entry name" value="GGCT-like_sf"/>
</dbReference>
<protein>
    <recommendedName>
        <fullName evidence="3">Gamma-glutamyl cyclotransferase, AIG2-like</fullName>
    </recommendedName>
</protein>
<dbReference type="EMBL" id="FOOU01000001">
    <property type="protein sequence ID" value="SFF80208.1"/>
    <property type="molecule type" value="Genomic_DNA"/>
</dbReference>
<dbReference type="OrthoDB" id="5567366at2"/>
<accession>A0A1I2LNS8</accession>
<keyword evidence="2" id="KW-1185">Reference proteome</keyword>
<gene>
    <name evidence="1" type="ORF">SAMN05216175_101116</name>
</gene>
<dbReference type="RefSeq" id="WP_090723057.1">
    <property type="nucleotide sequence ID" value="NZ_FOOU01000001.1"/>
</dbReference>
<dbReference type="CDD" id="cd06661">
    <property type="entry name" value="GGCT_like"/>
    <property type="match status" value="1"/>
</dbReference>
<proteinExistence type="predicted"/>
<evidence type="ECO:0008006" key="3">
    <source>
        <dbReference type="Google" id="ProtNLM"/>
    </source>
</evidence>
<dbReference type="STRING" id="1045558.SAMN05216175_101116"/>
<dbReference type="InterPro" id="IPR013024">
    <property type="entry name" value="GGCT-like"/>
</dbReference>
<evidence type="ECO:0000313" key="1">
    <source>
        <dbReference type="EMBL" id="SFF80208.1"/>
    </source>
</evidence>
<organism evidence="1 2">
    <name type="scientific">Neptunomonas qingdaonensis</name>
    <dbReference type="NCBI Taxonomy" id="1045558"/>
    <lineage>
        <taxon>Bacteria</taxon>
        <taxon>Pseudomonadati</taxon>
        <taxon>Pseudomonadota</taxon>
        <taxon>Gammaproteobacteria</taxon>
        <taxon>Oceanospirillales</taxon>
        <taxon>Oceanospirillaceae</taxon>
        <taxon>Neptunomonas</taxon>
    </lineage>
</organism>